<dbReference type="Pfam" id="PF03101">
    <property type="entry name" value="FAR1"/>
    <property type="match status" value="1"/>
</dbReference>
<dbReference type="PANTHER" id="PTHR46328:SF31">
    <property type="entry name" value="PROTEIN FAR1-RELATED SEQUENCE 5-LIKE"/>
    <property type="match status" value="1"/>
</dbReference>
<keyword evidence="3" id="KW-1185">Reference proteome</keyword>
<sequence>MLTSSTRKETRTGCLAMIRLRLVESSRWRVDEVKLEHNHLFDPERAQNSKSHKRTDSGVKRKLEPIVDVEVRTIKLYRTPIVGAND</sequence>
<name>A0A103XN61_CYNCS</name>
<feature type="domain" description="FAR1" evidence="1">
    <location>
        <begin position="4"/>
        <end position="41"/>
    </location>
</feature>
<accession>A0A103XN61</accession>
<dbReference type="EMBL" id="LEKV01004598">
    <property type="protein sequence ID" value="KVH93812.1"/>
    <property type="molecule type" value="Genomic_DNA"/>
</dbReference>
<organism evidence="2 3">
    <name type="scientific">Cynara cardunculus var. scolymus</name>
    <name type="common">Globe artichoke</name>
    <name type="synonym">Cynara scolymus</name>
    <dbReference type="NCBI Taxonomy" id="59895"/>
    <lineage>
        <taxon>Eukaryota</taxon>
        <taxon>Viridiplantae</taxon>
        <taxon>Streptophyta</taxon>
        <taxon>Embryophyta</taxon>
        <taxon>Tracheophyta</taxon>
        <taxon>Spermatophyta</taxon>
        <taxon>Magnoliopsida</taxon>
        <taxon>eudicotyledons</taxon>
        <taxon>Gunneridae</taxon>
        <taxon>Pentapetalae</taxon>
        <taxon>asterids</taxon>
        <taxon>campanulids</taxon>
        <taxon>Asterales</taxon>
        <taxon>Asteraceae</taxon>
        <taxon>Carduoideae</taxon>
        <taxon>Cardueae</taxon>
        <taxon>Carduinae</taxon>
        <taxon>Cynara</taxon>
    </lineage>
</organism>
<dbReference type="STRING" id="59895.A0A103XN61"/>
<protein>
    <submittedName>
        <fullName evidence="2">FAR1 DNA binding domain-containing protein</fullName>
    </submittedName>
</protein>
<dbReference type="PANTHER" id="PTHR46328">
    <property type="entry name" value="FAR-RED IMPAIRED RESPONSIVE (FAR1) FAMILY PROTEIN-RELATED"/>
    <property type="match status" value="1"/>
</dbReference>
<dbReference type="Gramene" id="KVH93812">
    <property type="protein sequence ID" value="KVH93812"/>
    <property type="gene ID" value="Ccrd_004135"/>
</dbReference>
<gene>
    <name evidence="2" type="ORF">Ccrd_004135</name>
</gene>
<dbReference type="Proteomes" id="UP000243975">
    <property type="component" value="Unassembled WGS sequence"/>
</dbReference>
<comment type="caution">
    <text evidence="2">The sequence shown here is derived from an EMBL/GenBank/DDBJ whole genome shotgun (WGS) entry which is preliminary data.</text>
</comment>
<proteinExistence type="predicted"/>
<evidence type="ECO:0000259" key="1">
    <source>
        <dbReference type="Pfam" id="PF03101"/>
    </source>
</evidence>
<dbReference type="AlphaFoldDB" id="A0A103XN61"/>
<evidence type="ECO:0000313" key="3">
    <source>
        <dbReference type="Proteomes" id="UP000243975"/>
    </source>
</evidence>
<reference evidence="2 3" key="1">
    <citation type="journal article" date="2016" name="Sci. Rep.">
        <title>The genome sequence of the outbreeding globe artichoke constructed de novo incorporating a phase-aware low-pass sequencing strategy of F1 progeny.</title>
        <authorList>
            <person name="Scaglione D."/>
            <person name="Reyes-Chin-Wo S."/>
            <person name="Acquadro A."/>
            <person name="Froenicke L."/>
            <person name="Portis E."/>
            <person name="Beitel C."/>
            <person name="Tirone M."/>
            <person name="Mauro R."/>
            <person name="Lo Monaco A."/>
            <person name="Mauromicale G."/>
            <person name="Faccioli P."/>
            <person name="Cattivelli L."/>
            <person name="Rieseberg L."/>
            <person name="Michelmore R."/>
            <person name="Lanteri S."/>
        </authorList>
    </citation>
    <scope>NUCLEOTIDE SEQUENCE [LARGE SCALE GENOMIC DNA]</scope>
    <source>
        <strain evidence="2">2C</strain>
    </source>
</reference>
<evidence type="ECO:0000313" key="2">
    <source>
        <dbReference type="EMBL" id="KVH93812.1"/>
    </source>
</evidence>
<dbReference type="InterPro" id="IPR004330">
    <property type="entry name" value="FAR1_DNA_bnd_dom"/>
</dbReference>